<feature type="region of interest" description="Disordered" evidence="1">
    <location>
        <begin position="140"/>
        <end position="183"/>
    </location>
</feature>
<dbReference type="AlphaFoldDB" id="A0A177C945"/>
<evidence type="ECO:0000256" key="1">
    <source>
        <dbReference type="SAM" id="MobiDB-lite"/>
    </source>
</evidence>
<dbReference type="RefSeq" id="XP_018033663.1">
    <property type="nucleotide sequence ID" value="XM_018187997.1"/>
</dbReference>
<dbReference type="EMBL" id="KV441555">
    <property type="protein sequence ID" value="OAG03298.1"/>
    <property type="molecule type" value="Genomic_DNA"/>
</dbReference>
<protein>
    <submittedName>
        <fullName evidence="2">Uncharacterized protein</fullName>
    </submittedName>
</protein>
<proteinExistence type="predicted"/>
<dbReference type="Proteomes" id="UP000077069">
    <property type="component" value="Unassembled WGS sequence"/>
</dbReference>
<evidence type="ECO:0000313" key="3">
    <source>
        <dbReference type="Proteomes" id="UP000077069"/>
    </source>
</evidence>
<organism evidence="2 3">
    <name type="scientific">Paraphaeosphaeria sporulosa</name>
    <dbReference type="NCBI Taxonomy" id="1460663"/>
    <lineage>
        <taxon>Eukaryota</taxon>
        <taxon>Fungi</taxon>
        <taxon>Dikarya</taxon>
        <taxon>Ascomycota</taxon>
        <taxon>Pezizomycotina</taxon>
        <taxon>Dothideomycetes</taxon>
        <taxon>Pleosporomycetidae</taxon>
        <taxon>Pleosporales</taxon>
        <taxon>Massarineae</taxon>
        <taxon>Didymosphaeriaceae</taxon>
        <taxon>Paraphaeosphaeria</taxon>
    </lineage>
</organism>
<feature type="compositionally biased region" description="Polar residues" evidence="1">
    <location>
        <begin position="158"/>
        <end position="167"/>
    </location>
</feature>
<dbReference type="GeneID" id="28771483"/>
<evidence type="ECO:0000313" key="2">
    <source>
        <dbReference type="EMBL" id="OAG03298.1"/>
    </source>
</evidence>
<accession>A0A177C945</accession>
<reference evidence="2 3" key="1">
    <citation type="submission" date="2016-05" db="EMBL/GenBank/DDBJ databases">
        <title>Comparative analysis of secretome profiles of manganese(II)-oxidizing ascomycete fungi.</title>
        <authorList>
            <consortium name="DOE Joint Genome Institute"/>
            <person name="Zeiner C.A."/>
            <person name="Purvine S.O."/>
            <person name="Zink E.M."/>
            <person name="Wu S."/>
            <person name="Pasa-Tolic L."/>
            <person name="Chaput D.L."/>
            <person name="Haridas S."/>
            <person name="Grigoriev I.V."/>
            <person name="Santelli C.M."/>
            <person name="Hansel C.M."/>
        </authorList>
    </citation>
    <scope>NUCLEOTIDE SEQUENCE [LARGE SCALE GENOMIC DNA]</scope>
    <source>
        <strain evidence="2 3">AP3s5-JAC2a</strain>
    </source>
</reference>
<sequence length="235" mass="25327">MAGRCTMYMCIHMYFSTSSYQNHFHNRLSKVLTMVKKVPARSARDLCDWRLAMGRVAQSRARSLGELAPSAATFTGFVAQSSSRSLARAPHDGLIWPTICDRDCGCDSHPRARAATVRRDPRRALRIDLSPTVDLLHPSAAHSAQLHSSERPARAYSLHSTPPQSHFSPPRAANATNALDSSSAADVSAEERLLRAEKVGMCGGAVEGLVLPWTSWAGACRAFGLGAGGKGGVDR</sequence>
<dbReference type="InParanoid" id="A0A177C945"/>
<gene>
    <name evidence="2" type="ORF">CC84DRAFT_965979</name>
</gene>
<keyword evidence="3" id="KW-1185">Reference proteome</keyword>
<name>A0A177C945_9PLEO</name>